<name>A0A840ILW3_9PSEU</name>
<dbReference type="Pfam" id="PF00135">
    <property type="entry name" value="COesterase"/>
    <property type="match status" value="1"/>
</dbReference>
<gene>
    <name evidence="3" type="ORF">BJY18_000801</name>
</gene>
<dbReference type="Proteomes" id="UP000581769">
    <property type="component" value="Unassembled WGS sequence"/>
</dbReference>
<comment type="caution">
    <text evidence="3">The sequence shown here is derived from an EMBL/GenBank/DDBJ whole genome shotgun (WGS) entry which is preliminary data.</text>
</comment>
<dbReference type="SUPFAM" id="SSF53474">
    <property type="entry name" value="alpha/beta-Hydrolases"/>
    <property type="match status" value="1"/>
</dbReference>
<dbReference type="AlphaFoldDB" id="A0A840ILW3"/>
<dbReference type="GO" id="GO:0005615">
    <property type="term" value="C:extracellular space"/>
    <property type="evidence" value="ECO:0007669"/>
    <property type="project" value="TreeGrafter"/>
</dbReference>
<reference evidence="3 4" key="1">
    <citation type="submission" date="2020-08" db="EMBL/GenBank/DDBJ databases">
        <title>Sequencing the genomes of 1000 actinobacteria strains.</title>
        <authorList>
            <person name="Klenk H.-P."/>
        </authorList>
    </citation>
    <scope>NUCLEOTIDE SEQUENCE [LARGE SCALE GENOMIC DNA]</scope>
    <source>
        <strain evidence="3 4">DSM 45859</strain>
    </source>
</reference>
<dbReference type="Gene3D" id="3.40.50.1820">
    <property type="entry name" value="alpha/beta hydrolase"/>
    <property type="match status" value="1"/>
</dbReference>
<evidence type="ECO:0000256" key="1">
    <source>
        <dbReference type="ARBA" id="ARBA00022801"/>
    </source>
</evidence>
<sequence>MIPRLPVEAVSSGGGRREVPLLIGATTDEMRTFRRYAISSHIETAADSQAALHESLGLLEIDPAVLETFSRNRPKATAQDLYCAVATEHAFRVPAHALAEAHAARGGAAWLYEFAWCFPVGDLGASHSGEAPFLFETYAAWQPSIGDSPPAGLAETLQRDWTSFAATGDPGWTSVDTARPNSVKLFDGETNPILPALRQDELEVVRTPVPYRAG</sequence>
<organism evidence="3 4">
    <name type="scientific">Amycolatopsis jiangsuensis</name>
    <dbReference type="NCBI Taxonomy" id="1181879"/>
    <lineage>
        <taxon>Bacteria</taxon>
        <taxon>Bacillati</taxon>
        <taxon>Actinomycetota</taxon>
        <taxon>Actinomycetes</taxon>
        <taxon>Pseudonocardiales</taxon>
        <taxon>Pseudonocardiaceae</taxon>
        <taxon>Amycolatopsis</taxon>
    </lineage>
</organism>
<dbReference type="InterPro" id="IPR050654">
    <property type="entry name" value="AChE-related_enzymes"/>
</dbReference>
<dbReference type="InterPro" id="IPR029058">
    <property type="entry name" value="AB_hydrolase_fold"/>
</dbReference>
<dbReference type="PANTHER" id="PTHR43918">
    <property type="entry name" value="ACETYLCHOLINESTERASE"/>
    <property type="match status" value="1"/>
</dbReference>
<evidence type="ECO:0000313" key="4">
    <source>
        <dbReference type="Proteomes" id="UP000581769"/>
    </source>
</evidence>
<dbReference type="InterPro" id="IPR002018">
    <property type="entry name" value="CarbesteraseB"/>
</dbReference>
<dbReference type="PANTHER" id="PTHR43918:SF4">
    <property type="entry name" value="CARBOXYLIC ESTER HYDROLASE"/>
    <property type="match status" value="1"/>
</dbReference>
<feature type="domain" description="Carboxylesterase type B" evidence="2">
    <location>
        <begin position="2"/>
        <end position="172"/>
    </location>
</feature>
<protein>
    <submittedName>
        <fullName evidence="3">Carboxylesterase type B</fullName>
    </submittedName>
</protein>
<dbReference type="GO" id="GO:0003990">
    <property type="term" value="F:acetylcholinesterase activity"/>
    <property type="evidence" value="ECO:0007669"/>
    <property type="project" value="TreeGrafter"/>
</dbReference>
<dbReference type="GO" id="GO:0019695">
    <property type="term" value="P:choline metabolic process"/>
    <property type="evidence" value="ECO:0007669"/>
    <property type="project" value="TreeGrafter"/>
</dbReference>
<proteinExistence type="predicted"/>
<keyword evidence="1" id="KW-0378">Hydrolase</keyword>
<keyword evidence="4" id="KW-1185">Reference proteome</keyword>
<dbReference type="GO" id="GO:0006581">
    <property type="term" value="P:acetylcholine catabolic process"/>
    <property type="evidence" value="ECO:0007669"/>
    <property type="project" value="TreeGrafter"/>
</dbReference>
<evidence type="ECO:0000259" key="2">
    <source>
        <dbReference type="Pfam" id="PF00135"/>
    </source>
</evidence>
<dbReference type="EMBL" id="JACHMG010000001">
    <property type="protein sequence ID" value="MBB4683316.1"/>
    <property type="molecule type" value="Genomic_DNA"/>
</dbReference>
<accession>A0A840ILW3</accession>
<dbReference type="GO" id="GO:0005886">
    <property type="term" value="C:plasma membrane"/>
    <property type="evidence" value="ECO:0007669"/>
    <property type="project" value="TreeGrafter"/>
</dbReference>
<evidence type="ECO:0000313" key="3">
    <source>
        <dbReference type="EMBL" id="MBB4683316.1"/>
    </source>
</evidence>